<accession>A0A3P6NTI6</accession>
<sequence length="41" mass="4835">MTDLRAFWFDALPTAVTLMKQFVTDINAYLEVCFEESLEQF</sequence>
<dbReference type="Proteomes" id="UP000267096">
    <property type="component" value="Unassembled WGS sequence"/>
</dbReference>
<proteinExistence type="predicted"/>
<reference evidence="1 2" key="1">
    <citation type="submission" date="2018-11" db="EMBL/GenBank/DDBJ databases">
        <authorList>
            <consortium name="Pathogen Informatics"/>
        </authorList>
    </citation>
    <scope>NUCLEOTIDE SEQUENCE [LARGE SCALE GENOMIC DNA]</scope>
</reference>
<protein>
    <submittedName>
        <fullName evidence="1">Uncharacterized protein</fullName>
    </submittedName>
</protein>
<evidence type="ECO:0000313" key="1">
    <source>
        <dbReference type="EMBL" id="VDK26789.1"/>
    </source>
</evidence>
<dbReference type="AlphaFoldDB" id="A0A3P6NTI6"/>
<dbReference type="EMBL" id="UYRR01013434">
    <property type="protein sequence ID" value="VDK26789.1"/>
    <property type="molecule type" value="Genomic_DNA"/>
</dbReference>
<name>A0A3P6NTI6_ANISI</name>
<keyword evidence="2" id="KW-1185">Reference proteome</keyword>
<evidence type="ECO:0000313" key="2">
    <source>
        <dbReference type="Proteomes" id="UP000267096"/>
    </source>
</evidence>
<organism evidence="1 2">
    <name type="scientific">Anisakis simplex</name>
    <name type="common">Herring worm</name>
    <dbReference type="NCBI Taxonomy" id="6269"/>
    <lineage>
        <taxon>Eukaryota</taxon>
        <taxon>Metazoa</taxon>
        <taxon>Ecdysozoa</taxon>
        <taxon>Nematoda</taxon>
        <taxon>Chromadorea</taxon>
        <taxon>Rhabditida</taxon>
        <taxon>Spirurina</taxon>
        <taxon>Ascaridomorpha</taxon>
        <taxon>Ascaridoidea</taxon>
        <taxon>Anisakidae</taxon>
        <taxon>Anisakis</taxon>
        <taxon>Anisakis simplex complex</taxon>
    </lineage>
</organism>
<gene>
    <name evidence="1" type="ORF">ASIM_LOCUS6280</name>
</gene>